<proteinExistence type="predicted"/>
<feature type="domain" description="Glycosyltransferase subfamily 4-like N-terminal" evidence="2">
    <location>
        <begin position="52"/>
        <end position="162"/>
    </location>
</feature>
<sequence length="347" mass="38927">MKTVLHFVRTNIFSGLESTVINICTLVSGYRHYYVCPTGPIDAYLKQNQINRIVLNKLTPRTVLQVLRQYQPDIVQGHDVVASVCLAANKGYCRRHGIKIISQLHSNDTRMQKLTWRSGIYALSSFAYDKVIGVSDAIRQEYLFKKLIRSKFVVINNVINPQILQQQLQQLELSTQWDCIFIGRMEQAKNPLMFVQIIAALKVKYPHIKAVMLGSGQLTSVVQQAIAQADLDKNIDFLGFQKNQYPYLQASRLLLITSQYEGFGLAALEALLLGKPVLATPVGGLTQLIDDRCGSVASDVATFVRQADQLLASQSSYNQKSIAAMQKAHQVNQISQFVQAFQQVYAD</sequence>
<dbReference type="PANTHER" id="PTHR12526:SF630">
    <property type="entry name" value="GLYCOSYLTRANSFERASE"/>
    <property type="match status" value="1"/>
</dbReference>
<dbReference type="Pfam" id="PF00534">
    <property type="entry name" value="Glycos_transf_1"/>
    <property type="match status" value="1"/>
</dbReference>
<evidence type="ECO:0000313" key="3">
    <source>
        <dbReference type="EMBL" id="UQS81715.1"/>
    </source>
</evidence>
<gene>
    <name evidence="3" type="ORF">MOO45_05805</name>
</gene>
<protein>
    <submittedName>
        <fullName evidence="3">Glycosyltransferase</fullName>
        <ecNumber evidence="3">2.4.-.-</ecNumber>
    </submittedName>
</protein>
<keyword evidence="4" id="KW-1185">Reference proteome</keyword>
<name>A0ABY4P802_9LACO</name>
<evidence type="ECO:0000259" key="1">
    <source>
        <dbReference type="Pfam" id="PF00534"/>
    </source>
</evidence>
<dbReference type="GO" id="GO:0016757">
    <property type="term" value="F:glycosyltransferase activity"/>
    <property type="evidence" value="ECO:0007669"/>
    <property type="project" value="UniProtKB-KW"/>
</dbReference>
<dbReference type="PANTHER" id="PTHR12526">
    <property type="entry name" value="GLYCOSYLTRANSFERASE"/>
    <property type="match status" value="1"/>
</dbReference>
<evidence type="ECO:0000259" key="2">
    <source>
        <dbReference type="Pfam" id="PF13439"/>
    </source>
</evidence>
<organism evidence="3 4">
    <name type="scientific">Bombilactobacillus folatiphilus</name>
    <dbReference type="NCBI Taxonomy" id="2923362"/>
    <lineage>
        <taxon>Bacteria</taxon>
        <taxon>Bacillati</taxon>
        <taxon>Bacillota</taxon>
        <taxon>Bacilli</taxon>
        <taxon>Lactobacillales</taxon>
        <taxon>Lactobacillaceae</taxon>
        <taxon>Bombilactobacillus</taxon>
    </lineage>
</organism>
<keyword evidence="3" id="KW-0808">Transferase</keyword>
<dbReference type="Gene3D" id="3.40.50.2000">
    <property type="entry name" value="Glycogen Phosphorylase B"/>
    <property type="match status" value="2"/>
</dbReference>
<dbReference type="EC" id="2.4.-.-" evidence="3"/>
<keyword evidence="3" id="KW-0328">Glycosyltransferase</keyword>
<reference evidence="3" key="1">
    <citation type="journal article" date="2022" name="Int. J. Syst. Evol. Microbiol.">
        <title>Apilactobacillus apisilvae sp. nov., Nicolia spurrieriana gen. nov. sp. nov., Bombilactobacillus folatiphilus sp. nov. and Bombilactobacillus thymidiniphilus sp. nov., four new lactic acid bacterial isolates from stingless bees Tetragonula carbonaria and Austroplebeia australis.</title>
        <authorList>
            <person name="Oliphant S.A."/>
            <person name="Watson-Haigh N.S."/>
            <person name="Sumby K.M."/>
            <person name="Gardner J."/>
            <person name="Groom S."/>
            <person name="Jiranek V."/>
        </authorList>
    </citation>
    <scope>NUCLEOTIDE SEQUENCE</scope>
    <source>
        <strain evidence="3">SG4_D2</strain>
    </source>
</reference>
<evidence type="ECO:0000313" key="4">
    <source>
        <dbReference type="Proteomes" id="UP000831495"/>
    </source>
</evidence>
<dbReference type="EMBL" id="CP093366">
    <property type="protein sequence ID" value="UQS81715.1"/>
    <property type="molecule type" value="Genomic_DNA"/>
</dbReference>
<dbReference type="SUPFAM" id="SSF53756">
    <property type="entry name" value="UDP-Glycosyltransferase/glycogen phosphorylase"/>
    <property type="match status" value="1"/>
</dbReference>
<dbReference type="Pfam" id="PF13439">
    <property type="entry name" value="Glyco_transf_4"/>
    <property type="match status" value="1"/>
</dbReference>
<feature type="domain" description="Glycosyl transferase family 1" evidence="1">
    <location>
        <begin position="174"/>
        <end position="319"/>
    </location>
</feature>
<dbReference type="Proteomes" id="UP000831495">
    <property type="component" value="Chromosome"/>
</dbReference>
<dbReference type="RefSeq" id="WP_249513983.1">
    <property type="nucleotide sequence ID" value="NZ_CP093366.1"/>
</dbReference>
<dbReference type="InterPro" id="IPR028098">
    <property type="entry name" value="Glyco_trans_4-like_N"/>
</dbReference>
<dbReference type="InterPro" id="IPR001296">
    <property type="entry name" value="Glyco_trans_1"/>
</dbReference>
<accession>A0ABY4P802</accession>